<keyword evidence="3" id="KW-1185">Reference proteome</keyword>
<comment type="caution">
    <text evidence="2">The sequence shown here is derived from an EMBL/GenBank/DDBJ whole genome shotgun (WGS) entry which is preliminary data.</text>
</comment>
<dbReference type="Proteomes" id="UP001066276">
    <property type="component" value="Chromosome 10"/>
</dbReference>
<evidence type="ECO:0000313" key="2">
    <source>
        <dbReference type="EMBL" id="KAJ1095844.1"/>
    </source>
</evidence>
<proteinExistence type="predicted"/>
<protein>
    <submittedName>
        <fullName evidence="2">Uncharacterized protein</fullName>
    </submittedName>
</protein>
<gene>
    <name evidence="2" type="ORF">NDU88_000994</name>
</gene>
<evidence type="ECO:0000256" key="1">
    <source>
        <dbReference type="SAM" id="MobiDB-lite"/>
    </source>
</evidence>
<accession>A0AAV7LY77</accession>
<sequence length="92" mass="9442">MVPARGREGLSTVRVIAGAARLGEIYGPGEPRSGETLHLQPGPGGKSELEAAACAANVHGVQAVRCTRGRAGMGAFQSPEVSSAGVQRCWGW</sequence>
<organism evidence="2 3">
    <name type="scientific">Pleurodeles waltl</name>
    <name type="common">Iberian ribbed newt</name>
    <dbReference type="NCBI Taxonomy" id="8319"/>
    <lineage>
        <taxon>Eukaryota</taxon>
        <taxon>Metazoa</taxon>
        <taxon>Chordata</taxon>
        <taxon>Craniata</taxon>
        <taxon>Vertebrata</taxon>
        <taxon>Euteleostomi</taxon>
        <taxon>Amphibia</taxon>
        <taxon>Batrachia</taxon>
        <taxon>Caudata</taxon>
        <taxon>Salamandroidea</taxon>
        <taxon>Salamandridae</taxon>
        <taxon>Pleurodelinae</taxon>
        <taxon>Pleurodeles</taxon>
    </lineage>
</organism>
<dbReference type="AlphaFoldDB" id="A0AAV7LY77"/>
<evidence type="ECO:0000313" key="3">
    <source>
        <dbReference type="Proteomes" id="UP001066276"/>
    </source>
</evidence>
<feature type="region of interest" description="Disordered" evidence="1">
    <location>
        <begin position="27"/>
        <end position="46"/>
    </location>
</feature>
<reference evidence="2" key="1">
    <citation type="journal article" date="2022" name="bioRxiv">
        <title>Sequencing and chromosome-scale assembly of the giantPleurodeles waltlgenome.</title>
        <authorList>
            <person name="Brown T."/>
            <person name="Elewa A."/>
            <person name="Iarovenko S."/>
            <person name="Subramanian E."/>
            <person name="Araus A.J."/>
            <person name="Petzold A."/>
            <person name="Susuki M."/>
            <person name="Suzuki K.-i.T."/>
            <person name="Hayashi T."/>
            <person name="Toyoda A."/>
            <person name="Oliveira C."/>
            <person name="Osipova E."/>
            <person name="Leigh N.D."/>
            <person name="Simon A."/>
            <person name="Yun M.H."/>
        </authorList>
    </citation>
    <scope>NUCLEOTIDE SEQUENCE</scope>
    <source>
        <strain evidence="2">20211129_DDA</strain>
        <tissue evidence="2">Liver</tissue>
    </source>
</reference>
<dbReference type="EMBL" id="JANPWB010000014">
    <property type="protein sequence ID" value="KAJ1095844.1"/>
    <property type="molecule type" value="Genomic_DNA"/>
</dbReference>
<name>A0AAV7LY77_PLEWA</name>